<comment type="similarity">
    <text evidence="2">Belongs to the CIA30 family.</text>
</comment>
<dbReference type="GO" id="GO:0032981">
    <property type="term" value="P:mitochondrial respiratory chain complex I assembly"/>
    <property type="evidence" value="ECO:0007669"/>
    <property type="project" value="TreeGrafter"/>
</dbReference>
<dbReference type="PANTHER" id="PTHR13194">
    <property type="entry name" value="COMPLEX I INTERMEDIATE-ASSOCIATED PROTEIN 30"/>
    <property type="match status" value="1"/>
</dbReference>
<dbReference type="InterPro" id="IPR008979">
    <property type="entry name" value="Galactose-bd-like_sf"/>
</dbReference>
<dbReference type="GO" id="GO:0005739">
    <property type="term" value="C:mitochondrion"/>
    <property type="evidence" value="ECO:0007669"/>
    <property type="project" value="UniProtKB-SubCell"/>
</dbReference>
<evidence type="ECO:0000256" key="3">
    <source>
        <dbReference type="ARBA" id="ARBA00023128"/>
    </source>
</evidence>
<proteinExistence type="inferred from homology"/>
<reference evidence="6" key="1">
    <citation type="submission" date="2021-01" db="EMBL/GenBank/DDBJ databases">
        <authorList>
            <person name="Corre E."/>
            <person name="Pelletier E."/>
            <person name="Niang G."/>
            <person name="Scheremetjew M."/>
            <person name="Finn R."/>
            <person name="Kale V."/>
            <person name="Holt S."/>
            <person name="Cochrane G."/>
            <person name="Meng A."/>
            <person name="Brown T."/>
            <person name="Cohen L."/>
        </authorList>
    </citation>
    <scope>NUCLEOTIDE SEQUENCE</scope>
    <source>
        <strain evidence="6">CCMP1374</strain>
    </source>
</reference>
<dbReference type="GO" id="GO:0051082">
    <property type="term" value="F:unfolded protein binding"/>
    <property type="evidence" value="ECO:0007669"/>
    <property type="project" value="TreeGrafter"/>
</dbReference>
<name>A0A7S0HG87_9EUKA</name>
<dbReference type="GO" id="GO:0006120">
    <property type="term" value="P:mitochondrial electron transport, NADH to ubiquinone"/>
    <property type="evidence" value="ECO:0007669"/>
    <property type="project" value="TreeGrafter"/>
</dbReference>
<evidence type="ECO:0000256" key="4">
    <source>
        <dbReference type="ARBA" id="ARBA00023186"/>
    </source>
</evidence>
<gene>
    <name evidence="6" type="ORF">PANT1444_LOCUS6082</name>
</gene>
<evidence type="ECO:0000256" key="2">
    <source>
        <dbReference type="ARBA" id="ARBA00007884"/>
    </source>
</evidence>
<keyword evidence="4" id="KW-0143">Chaperone</keyword>
<dbReference type="InterPro" id="IPR039131">
    <property type="entry name" value="NDUFAF1"/>
</dbReference>
<dbReference type="AlphaFoldDB" id="A0A7S0HG87"/>
<dbReference type="InterPro" id="IPR013857">
    <property type="entry name" value="NADH-UbQ_OxRdtase-assoc_prot30"/>
</dbReference>
<organism evidence="6">
    <name type="scientific">Phaeocystis antarctica</name>
    <dbReference type="NCBI Taxonomy" id="33657"/>
    <lineage>
        <taxon>Eukaryota</taxon>
        <taxon>Haptista</taxon>
        <taxon>Haptophyta</taxon>
        <taxon>Prymnesiophyceae</taxon>
        <taxon>Phaeocystales</taxon>
        <taxon>Phaeocystaceae</taxon>
        <taxon>Phaeocystis</taxon>
    </lineage>
</organism>
<dbReference type="EMBL" id="HBEP01010802">
    <property type="protein sequence ID" value="CAD8479322.1"/>
    <property type="molecule type" value="Transcribed_RNA"/>
</dbReference>
<sequence>MSFLQRLGGQLSKWHRAMGKMGDLTPPGNEFLLNFGAEHVQWETADDRIFGGLSEGAVSPGAYPESVRFSGATSLELDARAKQIKNDKGKVVTRTGWCAMQAEVLDEGWELEDADGLRLRVRHSGERSFFLNLRSEGILGEERVDLYQAEIPTPLKPMEWSTMIIPFGAFQLTWKGVVQHVQPAINRNRIKNIGIILNDQKAGPFAIEIDELSALRVDPTSTSPEVAAVLRLNHLRGYDPDAMELDPRQGGYH</sequence>
<evidence type="ECO:0000256" key="1">
    <source>
        <dbReference type="ARBA" id="ARBA00004173"/>
    </source>
</evidence>
<protein>
    <recommendedName>
        <fullName evidence="5">NADH:ubiquinone oxidoreductase intermediate-associated protein 30 domain-containing protein</fullName>
    </recommendedName>
</protein>
<evidence type="ECO:0000313" key="6">
    <source>
        <dbReference type="EMBL" id="CAD8479322.1"/>
    </source>
</evidence>
<comment type="subcellular location">
    <subcellularLocation>
        <location evidence="1">Mitochondrion</location>
    </subcellularLocation>
</comment>
<dbReference type="Pfam" id="PF08547">
    <property type="entry name" value="CIA30"/>
    <property type="match status" value="1"/>
</dbReference>
<accession>A0A7S0HG87</accession>
<dbReference type="PANTHER" id="PTHR13194:SF18">
    <property type="entry name" value="COMPLEX I INTERMEDIATE-ASSOCIATED PROTEIN 30, MITOCHONDRIAL"/>
    <property type="match status" value="1"/>
</dbReference>
<keyword evidence="3" id="KW-0496">Mitochondrion</keyword>
<feature type="domain" description="NADH:ubiquinone oxidoreductase intermediate-associated protein 30" evidence="5">
    <location>
        <begin position="39"/>
        <end position="209"/>
    </location>
</feature>
<evidence type="ECO:0000259" key="5">
    <source>
        <dbReference type="Pfam" id="PF08547"/>
    </source>
</evidence>
<dbReference type="SUPFAM" id="SSF49785">
    <property type="entry name" value="Galactose-binding domain-like"/>
    <property type="match status" value="1"/>
</dbReference>